<keyword evidence="3" id="KW-1185">Reference proteome</keyword>
<evidence type="ECO:0000256" key="1">
    <source>
        <dbReference type="SAM" id="Phobius"/>
    </source>
</evidence>
<dbReference type="EnsemblPlants" id="HORVU.MOREX.r3.1HG0084840.1">
    <property type="protein sequence ID" value="HORVU.MOREX.r3.1HG0084840.1"/>
    <property type="gene ID" value="HORVU.MOREX.r3.1HG0084840"/>
</dbReference>
<accession>A0A8I6WU86</accession>
<dbReference type="AlphaFoldDB" id="A0A8I6WU86"/>
<protein>
    <submittedName>
        <fullName evidence="2">Uncharacterized protein</fullName>
    </submittedName>
</protein>
<keyword evidence="1" id="KW-0472">Membrane</keyword>
<sequence length="110" mass="12574">MKGSVVYTIAVFSIGCLLMVGQCRREPENTYKDGDANTTTLVSSFDERKLTLKWCLDRDCKTKGENYRTWYRNCICCVTLPDMPCYHSYEQCLNVCPSMPQAILDNKSGH</sequence>
<dbReference type="Proteomes" id="UP000011116">
    <property type="component" value="Chromosome 1H"/>
</dbReference>
<dbReference type="Gramene" id="HORVU.MOREX.r2.1HG0069750.1">
    <property type="protein sequence ID" value="HORVU.MOREX.r2.1HG0069750.1"/>
    <property type="gene ID" value="HORVU.MOREX.r2.1HG0069750"/>
</dbReference>
<reference evidence="3" key="1">
    <citation type="journal article" date="2012" name="Nature">
        <title>A physical, genetic and functional sequence assembly of the barley genome.</title>
        <authorList>
            <consortium name="The International Barley Genome Sequencing Consortium"/>
            <person name="Mayer K.F."/>
            <person name="Waugh R."/>
            <person name="Brown J.W."/>
            <person name="Schulman A."/>
            <person name="Langridge P."/>
            <person name="Platzer M."/>
            <person name="Fincher G.B."/>
            <person name="Muehlbauer G.J."/>
            <person name="Sato K."/>
            <person name="Close T.J."/>
            <person name="Wise R.P."/>
            <person name="Stein N."/>
        </authorList>
    </citation>
    <scope>NUCLEOTIDE SEQUENCE [LARGE SCALE GENOMIC DNA]</scope>
    <source>
        <strain evidence="3">cv. Morex</strain>
    </source>
</reference>
<dbReference type="Gramene" id="HORVU.MOREX.r3.1HG0084840.1">
    <property type="protein sequence ID" value="HORVU.MOREX.r3.1HG0084840.1"/>
    <property type="gene ID" value="HORVU.MOREX.r3.1HG0084840"/>
</dbReference>
<keyword evidence="1" id="KW-0812">Transmembrane</keyword>
<evidence type="ECO:0000313" key="2">
    <source>
        <dbReference type="EnsemblPlants" id="HORVU.MOREX.r3.1HG0084840.1"/>
    </source>
</evidence>
<reference evidence="2" key="3">
    <citation type="submission" date="2022-01" db="UniProtKB">
        <authorList>
            <consortium name="EnsemblPlants"/>
        </authorList>
    </citation>
    <scope>IDENTIFICATION</scope>
    <source>
        <strain evidence="2">subsp. vulgare</strain>
    </source>
</reference>
<feature type="transmembrane region" description="Helical" evidence="1">
    <location>
        <begin position="6"/>
        <end position="23"/>
    </location>
</feature>
<keyword evidence="1" id="KW-1133">Transmembrane helix</keyword>
<reference evidence="2" key="2">
    <citation type="submission" date="2020-10" db="EMBL/GenBank/DDBJ databases">
        <authorList>
            <person name="Scholz U."/>
            <person name="Mascher M."/>
            <person name="Fiebig A."/>
        </authorList>
    </citation>
    <scope>NUCLEOTIDE SEQUENCE [LARGE SCALE GENOMIC DNA]</scope>
    <source>
        <strain evidence="2">cv. Morex</strain>
    </source>
</reference>
<dbReference type="PROSITE" id="PS51257">
    <property type="entry name" value="PROKAR_LIPOPROTEIN"/>
    <property type="match status" value="1"/>
</dbReference>
<evidence type="ECO:0000313" key="3">
    <source>
        <dbReference type="Proteomes" id="UP000011116"/>
    </source>
</evidence>
<name>A0A8I6WU86_HORVV</name>
<organism evidence="2 3">
    <name type="scientific">Hordeum vulgare subsp. vulgare</name>
    <name type="common">Domesticated barley</name>
    <dbReference type="NCBI Taxonomy" id="112509"/>
    <lineage>
        <taxon>Eukaryota</taxon>
        <taxon>Viridiplantae</taxon>
        <taxon>Streptophyta</taxon>
        <taxon>Embryophyta</taxon>
        <taxon>Tracheophyta</taxon>
        <taxon>Spermatophyta</taxon>
        <taxon>Magnoliopsida</taxon>
        <taxon>Liliopsida</taxon>
        <taxon>Poales</taxon>
        <taxon>Poaceae</taxon>
        <taxon>BOP clade</taxon>
        <taxon>Pooideae</taxon>
        <taxon>Triticodae</taxon>
        <taxon>Triticeae</taxon>
        <taxon>Hordeinae</taxon>
        <taxon>Hordeum</taxon>
    </lineage>
</organism>
<proteinExistence type="predicted"/>